<evidence type="ECO:0000313" key="2">
    <source>
        <dbReference type="EMBL" id="MPC20146.1"/>
    </source>
</evidence>
<feature type="region of interest" description="Disordered" evidence="1">
    <location>
        <begin position="304"/>
        <end position="330"/>
    </location>
</feature>
<feature type="region of interest" description="Disordered" evidence="1">
    <location>
        <begin position="156"/>
        <end position="180"/>
    </location>
</feature>
<dbReference type="Proteomes" id="UP000324222">
    <property type="component" value="Unassembled WGS sequence"/>
</dbReference>
<evidence type="ECO:0000313" key="3">
    <source>
        <dbReference type="Proteomes" id="UP000324222"/>
    </source>
</evidence>
<gene>
    <name evidence="2" type="ORF">E2C01_013078</name>
</gene>
<comment type="caution">
    <text evidence="2">The sequence shown here is derived from an EMBL/GenBank/DDBJ whole genome shotgun (WGS) entry which is preliminary data.</text>
</comment>
<proteinExistence type="predicted"/>
<protein>
    <submittedName>
        <fullName evidence="2">Uncharacterized protein</fullName>
    </submittedName>
</protein>
<dbReference type="EMBL" id="VSRR010000841">
    <property type="protein sequence ID" value="MPC20146.1"/>
    <property type="molecule type" value="Genomic_DNA"/>
</dbReference>
<dbReference type="OrthoDB" id="6366447at2759"/>
<evidence type="ECO:0000256" key="1">
    <source>
        <dbReference type="SAM" id="MobiDB-lite"/>
    </source>
</evidence>
<sequence length="558" mass="62120">MNHLTCLREVFGVGDSLSSHPSPDLFLDGAGSELNAEESETQESRDQAHHTIGELPTESEGGKELPVTLTDTDENTSSKLLPELSQMKGVDGTDREVGSVTKMTSDSVSEGSDADNGRKLLGVQPEIPEAPTPVDPKTKQTTEMISEIENILRRVREQYDKGNQPLPAPESQDRIDSPQSLTDLLKLSASQVDEETKQEDPVVEEARQRYMTAWNEEADRLNAPFMKVNKAWPELGMVYMPTVTEVTDQIKAAESVKQAEQAFKDMWKKRQTETNSFPSGVEPILKIFSNFMGAWSWAQTLEENPDTPEIEPNDQGHVGKTNGDTTHRIKTARDNGSRLGTNEMKGLDSRFGELLSSMFNQRRLQPVFPPSSDSRPQHPLKNLGDKKIRLSCSVEPDVVHDDPNIVGIPATDHRPAIGLPIHNTKPITIPSRVGIPKQGNSNYVPPVRQLSEEQKFMTNPSAFIKQLKDRLTSHVPVSHVAYPGPPVRHGTVKVPVINTDRLSLLPRYPYTVEAIGELDDFQLSEEDAALQSFESEEQPSRQSAFYHRQAPLMGYDQH</sequence>
<feature type="compositionally biased region" description="Basic and acidic residues" evidence="1">
    <location>
        <begin position="42"/>
        <end position="52"/>
    </location>
</feature>
<name>A0A5B7DGB5_PORTR</name>
<dbReference type="AlphaFoldDB" id="A0A5B7DGB5"/>
<reference evidence="2 3" key="1">
    <citation type="submission" date="2019-05" db="EMBL/GenBank/DDBJ databases">
        <title>Another draft genome of Portunus trituberculatus and its Hox gene families provides insights of decapod evolution.</title>
        <authorList>
            <person name="Jeong J.-H."/>
            <person name="Song I."/>
            <person name="Kim S."/>
            <person name="Choi T."/>
            <person name="Kim D."/>
            <person name="Ryu S."/>
            <person name="Kim W."/>
        </authorList>
    </citation>
    <scope>NUCLEOTIDE SEQUENCE [LARGE SCALE GENOMIC DNA]</scope>
    <source>
        <tissue evidence="2">Muscle</tissue>
    </source>
</reference>
<feature type="compositionally biased region" description="Polar residues" evidence="1">
    <location>
        <begin position="101"/>
        <end position="110"/>
    </location>
</feature>
<feature type="region of interest" description="Disordered" evidence="1">
    <location>
        <begin position="531"/>
        <end position="558"/>
    </location>
</feature>
<feature type="region of interest" description="Disordered" evidence="1">
    <location>
        <begin position="13"/>
        <end position="141"/>
    </location>
</feature>
<keyword evidence="3" id="KW-1185">Reference proteome</keyword>
<accession>A0A5B7DGB5</accession>
<organism evidence="2 3">
    <name type="scientific">Portunus trituberculatus</name>
    <name type="common">Swimming crab</name>
    <name type="synonym">Neptunus trituberculatus</name>
    <dbReference type="NCBI Taxonomy" id="210409"/>
    <lineage>
        <taxon>Eukaryota</taxon>
        <taxon>Metazoa</taxon>
        <taxon>Ecdysozoa</taxon>
        <taxon>Arthropoda</taxon>
        <taxon>Crustacea</taxon>
        <taxon>Multicrustacea</taxon>
        <taxon>Malacostraca</taxon>
        <taxon>Eumalacostraca</taxon>
        <taxon>Eucarida</taxon>
        <taxon>Decapoda</taxon>
        <taxon>Pleocyemata</taxon>
        <taxon>Brachyura</taxon>
        <taxon>Eubrachyura</taxon>
        <taxon>Portunoidea</taxon>
        <taxon>Portunidae</taxon>
        <taxon>Portuninae</taxon>
        <taxon>Portunus</taxon>
    </lineage>
</organism>